<accession>A0A2P5EMZ1</accession>
<dbReference type="Gene3D" id="3.80.10.10">
    <property type="entry name" value="Ribonuclease Inhibitor"/>
    <property type="match status" value="2"/>
</dbReference>
<dbReference type="STRING" id="63057.A0A2P5EMZ1"/>
<sequence>MEPDQSRGNSCKVRKLFKKIEKPSNFFSRSHSSNSGDMKRKIKDILARFEDIAKQKDLLDLKKVTLRQKTSQRIPSTSLPDETEVYGRDGNRDIVRKVLLSNDNLSQKICGIPIERDVLDNLLPNTNLKKLKIQEYGGTTFPNWLGNQTLCNLVELSLEHCNFCHTLPPLGELPSLNSLRIGYFDAVVKVGLEFYGCSVKPFASLESLVFDTMSNWKEWLMPFEDVEAFPKLKTLKLDFCGSLNGNLPCFLPSLKELSIVHCSELASSLPKMPLVNTLRLQYCPRLMGLQDIESFSCLQELKIFWNSGPITFRCFPATLKTLRILDCKHLEFPLQHLYESLQELAVRGYSSSSTRQFPVESFPNIRRLRIGEFENLESFSLGGGLNSLSSLDINECPNFTSFPNSSLRFPILTELKLRNCEKLRARLVQDSNLILQI</sequence>
<dbReference type="InParanoid" id="A0A2P5EMZ1"/>
<keyword evidence="3" id="KW-1185">Reference proteome</keyword>
<reference evidence="3" key="1">
    <citation type="submission" date="2016-06" db="EMBL/GenBank/DDBJ databases">
        <title>Parallel loss of symbiosis genes in relatives of nitrogen-fixing non-legume Parasponia.</title>
        <authorList>
            <person name="Van Velzen R."/>
            <person name="Holmer R."/>
            <person name="Bu F."/>
            <person name="Rutten L."/>
            <person name="Van Zeijl A."/>
            <person name="Liu W."/>
            <person name="Santuari L."/>
            <person name="Cao Q."/>
            <person name="Sharma T."/>
            <person name="Shen D."/>
            <person name="Roswanjaya Y."/>
            <person name="Wardhani T."/>
            <person name="Kalhor M.S."/>
            <person name="Jansen J."/>
            <person name="Van den Hoogen J."/>
            <person name="Gungor B."/>
            <person name="Hartog M."/>
            <person name="Hontelez J."/>
            <person name="Verver J."/>
            <person name="Yang W.-C."/>
            <person name="Schijlen E."/>
            <person name="Repin R."/>
            <person name="Schilthuizen M."/>
            <person name="Schranz E."/>
            <person name="Heidstra R."/>
            <person name="Miyata K."/>
            <person name="Fedorova E."/>
            <person name="Kohlen W."/>
            <person name="Bisseling T."/>
            <person name="Smit S."/>
            <person name="Geurts R."/>
        </authorList>
    </citation>
    <scope>NUCLEOTIDE SEQUENCE [LARGE SCALE GENOMIC DNA]</scope>
    <source>
        <strain evidence="3">cv. RG33-2</strain>
    </source>
</reference>
<dbReference type="EMBL" id="JXTC01000124">
    <property type="protein sequence ID" value="PON86941.1"/>
    <property type="molecule type" value="Genomic_DNA"/>
</dbReference>
<evidence type="ECO:0000313" key="2">
    <source>
        <dbReference type="EMBL" id="PON86941.1"/>
    </source>
</evidence>
<dbReference type="Pfam" id="PF25019">
    <property type="entry name" value="LRR_R13L1-DRL21"/>
    <property type="match status" value="1"/>
</dbReference>
<evidence type="ECO:0000313" key="3">
    <source>
        <dbReference type="Proteomes" id="UP000237000"/>
    </source>
</evidence>
<dbReference type="AlphaFoldDB" id="A0A2P5EMZ1"/>
<comment type="caution">
    <text evidence="2">The sequence shown here is derived from an EMBL/GenBank/DDBJ whole genome shotgun (WGS) entry which is preliminary data.</text>
</comment>
<dbReference type="Proteomes" id="UP000237000">
    <property type="component" value="Unassembled WGS sequence"/>
</dbReference>
<organism evidence="2 3">
    <name type="scientific">Trema orientale</name>
    <name type="common">Charcoal tree</name>
    <name type="synonym">Celtis orientalis</name>
    <dbReference type="NCBI Taxonomy" id="63057"/>
    <lineage>
        <taxon>Eukaryota</taxon>
        <taxon>Viridiplantae</taxon>
        <taxon>Streptophyta</taxon>
        <taxon>Embryophyta</taxon>
        <taxon>Tracheophyta</taxon>
        <taxon>Spermatophyta</taxon>
        <taxon>Magnoliopsida</taxon>
        <taxon>eudicotyledons</taxon>
        <taxon>Gunneridae</taxon>
        <taxon>Pentapetalae</taxon>
        <taxon>rosids</taxon>
        <taxon>fabids</taxon>
        <taxon>Rosales</taxon>
        <taxon>Cannabaceae</taxon>
        <taxon>Trema</taxon>
    </lineage>
</organism>
<feature type="domain" description="R13L1/DRL21-like LRR repeat region" evidence="1">
    <location>
        <begin position="114"/>
        <end position="182"/>
    </location>
</feature>
<dbReference type="InterPro" id="IPR032675">
    <property type="entry name" value="LRR_dom_sf"/>
</dbReference>
<protein>
    <submittedName>
        <fullName evidence="2">LRR domain containing protein</fullName>
    </submittedName>
</protein>
<dbReference type="PANTHER" id="PTHR47186">
    <property type="entry name" value="LEUCINE-RICH REPEAT-CONTAINING PROTEIN 57"/>
    <property type="match status" value="1"/>
</dbReference>
<evidence type="ECO:0000259" key="1">
    <source>
        <dbReference type="Pfam" id="PF25019"/>
    </source>
</evidence>
<name>A0A2P5EMZ1_TREOI</name>
<dbReference type="SUPFAM" id="SSF52058">
    <property type="entry name" value="L domain-like"/>
    <property type="match status" value="1"/>
</dbReference>
<gene>
    <name evidence="2" type="ORF">TorRG33x02_173250</name>
</gene>
<proteinExistence type="predicted"/>
<dbReference type="OrthoDB" id="1733640at2759"/>
<dbReference type="InterPro" id="IPR056789">
    <property type="entry name" value="LRR_R13L1-DRL21"/>
</dbReference>
<dbReference type="PANTHER" id="PTHR47186:SF18">
    <property type="entry name" value="RX N-TERMINAL DOMAIN-CONTAINING PROTEIN"/>
    <property type="match status" value="1"/>
</dbReference>